<organism evidence="1 2">
    <name type="scientific">Irpex rosettiformis</name>
    <dbReference type="NCBI Taxonomy" id="378272"/>
    <lineage>
        <taxon>Eukaryota</taxon>
        <taxon>Fungi</taxon>
        <taxon>Dikarya</taxon>
        <taxon>Basidiomycota</taxon>
        <taxon>Agaricomycotina</taxon>
        <taxon>Agaricomycetes</taxon>
        <taxon>Polyporales</taxon>
        <taxon>Irpicaceae</taxon>
        <taxon>Irpex</taxon>
    </lineage>
</organism>
<protein>
    <submittedName>
        <fullName evidence="1">Uncharacterized protein</fullName>
    </submittedName>
</protein>
<dbReference type="Proteomes" id="UP001055072">
    <property type="component" value="Unassembled WGS sequence"/>
</dbReference>
<reference evidence="1" key="1">
    <citation type="journal article" date="2021" name="Environ. Microbiol.">
        <title>Gene family expansions and transcriptome signatures uncover fungal adaptations to wood decay.</title>
        <authorList>
            <person name="Hage H."/>
            <person name="Miyauchi S."/>
            <person name="Viragh M."/>
            <person name="Drula E."/>
            <person name="Min B."/>
            <person name="Chaduli D."/>
            <person name="Navarro D."/>
            <person name="Favel A."/>
            <person name="Norest M."/>
            <person name="Lesage-Meessen L."/>
            <person name="Balint B."/>
            <person name="Merenyi Z."/>
            <person name="de Eugenio L."/>
            <person name="Morin E."/>
            <person name="Martinez A.T."/>
            <person name="Baldrian P."/>
            <person name="Stursova M."/>
            <person name="Martinez M.J."/>
            <person name="Novotny C."/>
            <person name="Magnuson J.K."/>
            <person name="Spatafora J.W."/>
            <person name="Maurice S."/>
            <person name="Pangilinan J."/>
            <person name="Andreopoulos W."/>
            <person name="LaButti K."/>
            <person name="Hundley H."/>
            <person name="Na H."/>
            <person name="Kuo A."/>
            <person name="Barry K."/>
            <person name="Lipzen A."/>
            <person name="Henrissat B."/>
            <person name="Riley R."/>
            <person name="Ahrendt S."/>
            <person name="Nagy L.G."/>
            <person name="Grigoriev I.V."/>
            <person name="Martin F."/>
            <person name="Rosso M.N."/>
        </authorList>
    </citation>
    <scope>NUCLEOTIDE SEQUENCE</scope>
    <source>
        <strain evidence="1">CBS 384.51</strain>
    </source>
</reference>
<name>A0ACB8TPH5_9APHY</name>
<proteinExistence type="predicted"/>
<gene>
    <name evidence="1" type="ORF">BDY19DRAFT_1051615</name>
</gene>
<keyword evidence="2" id="KW-1185">Reference proteome</keyword>
<accession>A0ACB8TPH5</accession>
<dbReference type="EMBL" id="MU274951">
    <property type="protein sequence ID" value="KAI0083896.1"/>
    <property type="molecule type" value="Genomic_DNA"/>
</dbReference>
<evidence type="ECO:0000313" key="2">
    <source>
        <dbReference type="Proteomes" id="UP001055072"/>
    </source>
</evidence>
<sequence>MSSSHYTNKQTPNAAVPHDPEGVSYVQLGRRDAARIVSSSLNPGRGVSIKSCMVILQKVEEVVLVLPEKRASRKALRSPPIEAEDPVSSPREGREREQQRGDQTSLKKSNEIKNVVHKTEVWWEVGCRRTTSEEQWETLLQESQDKERVAPDSVPVHPLLSVDSIQVRVTESVEMGQTESVGSEEGGTESPSKTEGGPRGVVNRARRRLLGRCLLRQEGRSTIRVNDIDNHDGDDDRRRLLDDTGLAVSQELRRAEVVAVERKGDGGERERAARDGKQQGSQLYRKPTIEADIIFTKLLVIHCRQTSVQIETWPDKVSLQLLECVIREYTQLFHCSDTLKAIICLSFKVEVTAVDDIGSARLKLHILHRGSIDLVNIGKKWWKE</sequence>
<comment type="caution">
    <text evidence="1">The sequence shown here is derived from an EMBL/GenBank/DDBJ whole genome shotgun (WGS) entry which is preliminary data.</text>
</comment>
<evidence type="ECO:0000313" key="1">
    <source>
        <dbReference type="EMBL" id="KAI0083896.1"/>
    </source>
</evidence>